<feature type="compositionally biased region" description="Acidic residues" evidence="1">
    <location>
        <begin position="172"/>
        <end position="181"/>
    </location>
</feature>
<organism evidence="2 3">
    <name type="scientific">Manduca sexta</name>
    <name type="common">Tobacco hawkmoth</name>
    <name type="synonym">Tobacco hornworm</name>
    <dbReference type="NCBI Taxonomy" id="7130"/>
    <lineage>
        <taxon>Eukaryota</taxon>
        <taxon>Metazoa</taxon>
        <taxon>Ecdysozoa</taxon>
        <taxon>Arthropoda</taxon>
        <taxon>Hexapoda</taxon>
        <taxon>Insecta</taxon>
        <taxon>Pterygota</taxon>
        <taxon>Neoptera</taxon>
        <taxon>Endopterygota</taxon>
        <taxon>Lepidoptera</taxon>
        <taxon>Glossata</taxon>
        <taxon>Ditrysia</taxon>
        <taxon>Bombycoidea</taxon>
        <taxon>Sphingidae</taxon>
        <taxon>Sphinginae</taxon>
        <taxon>Sphingini</taxon>
        <taxon>Manduca</taxon>
    </lineage>
</organism>
<dbReference type="AlphaFoldDB" id="A0A922CVF6"/>
<feature type="region of interest" description="Disordered" evidence="1">
    <location>
        <begin position="1"/>
        <end position="24"/>
    </location>
</feature>
<proteinExistence type="predicted"/>
<reference evidence="2" key="1">
    <citation type="journal article" date="2016" name="Insect Biochem. Mol. Biol.">
        <title>Multifaceted biological insights from a draft genome sequence of the tobacco hornworm moth, Manduca sexta.</title>
        <authorList>
            <person name="Kanost M.R."/>
            <person name="Arrese E.L."/>
            <person name="Cao X."/>
            <person name="Chen Y.R."/>
            <person name="Chellapilla S."/>
            <person name="Goldsmith M.R."/>
            <person name="Grosse-Wilde E."/>
            <person name="Heckel D.G."/>
            <person name="Herndon N."/>
            <person name="Jiang H."/>
            <person name="Papanicolaou A."/>
            <person name="Qu J."/>
            <person name="Soulages J.L."/>
            <person name="Vogel H."/>
            <person name="Walters J."/>
            <person name="Waterhouse R.M."/>
            <person name="Ahn S.J."/>
            <person name="Almeida F.C."/>
            <person name="An C."/>
            <person name="Aqrawi P."/>
            <person name="Bretschneider A."/>
            <person name="Bryant W.B."/>
            <person name="Bucks S."/>
            <person name="Chao H."/>
            <person name="Chevignon G."/>
            <person name="Christen J.M."/>
            <person name="Clarke D.F."/>
            <person name="Dittmer N.T."/>
            <person name="Ferguson L.C.F."/>
            <person name="Garavelou S."/>
            <person name="Gordon K.H.J."/>
            <person name="Gunaratna R.T."/>
            <person name="Han Y."/>
            <person name="Hauser F."/>
            <person name="He Y."/>
            <person name="Heidel-Fischer H."/>
            <person name="Hirsh A."/>
            <person name="Hu Y."/>
            <person name="Jiang H."/>
            <person name="Kalra D."/>
            <person name="Klinner C."/>
            <person name="Konig C."/>
            <person name="Kovar C."/>
            <person name="Kroll A.R."/>
            <person name="Kuwar S.S."/>
            <person name="Lee S.L."/>
            <person name="Lehman R."/>
            <person name="Li K."/>
            <person name="Li Z."/>
            <person name="Liang H."/>
            <person name="Lovelace S."/>
            <person name="Lu Z."/>
            <person name="Mansfield J.H."/>
            <person name="McCulloch K.J."/>
            <person name="Mathew T."/>
            <person name="Morton B."/>
            <person name="Muzny D.M."/>
            <person name="Neunemann D."/>
            <person name="Ongeri F."/>
            <person name="Pauchet Y."/>
            <person name="Pu L.L."/>
            <person name="Pyrousis I."/>
            <person name="Rao X.J."/>
            <person name="Redding A."/>
            <person name="Roesel C."/>
            <person name="Sanchez-Gracia A."/>
            <person name="Schaack S."/>
            <person name="Shukla A."/>
            <person name="Tetreau G."/>
            <person name="Wang Y."/>
            <person name="Xiong G.H."/>
            <person name="Traut W."/>
            <person name="Walsh T.K."/>
            <person name="Worley K.C."/>
            <person name="Wu D."/>
            <person name="Wu W."/>
            <person name="Wu Y.Q."/>
            <person name="Zhang X."/>
            <person name="Zou Z."/>
            <person name="Zucker H."/>
            <person name="Briscoe A.D."/>
            <person name="Burmester T."/>
            <person name="Clem R.J."/>
            <person name="Feyereisen R."/>
            <person name="Grimmelikhuijzen C.J.P."/>
            <person name="Hamodrakas S.J."/>
            <person name="Hansson B.S."/>
            <person name="Huguet E."/>
            <person name="Jermiin L.S."/>
            <person name="Lan Q."/>
            <person name="Lehman H.K."/>
            <person name="Lorenzen M."/>
            <person name="Merzendorfer H."/>
            <person name="Michalopoulos I."/>
            <person name="Morton D.B."/>
            <person name="Muthukrishnan S."/>
            <person name="Oakeshott J.G."/>
            <person name="Palmer W."/>
            <person name="Park Y."/>
            <person name="Passarelli A.L."/>
            <person name="Rozas J."/>
            <person name="Schwartz L.M."/>
            <person name="Smith W."/>
            <person name="Southgate A."/>
            <person name="Vilcinskas A."/>
            <person name="Vogt R."/>
            <person name="Wang P."/>
            <person name="Werren J."/>
            <person name="Yu X.Q."/>
            <person name="Zhou J.J."/>
            <person name="Brown S.J."/>
            <person name="Scherer S.E."/>
            <person name="Richards S."/>
            <person name="Blissard G.W."/>
        </authorList>
    </citation>
    <scope>NUCLEOTIDE SEQUENCE</scope>
</reference>
<protein>
    <submittedName>
        <fullName evidence="2">Uncharacterized protein</fullName>
    </submittedName>
</protein>
<dbReference type="PANTHER" id="PTHR22876:SF5">
    <property type="entry name" value="CHROMOSOME 9 OPEN READING FRAME 85"/>
    <property type="match status" value="1"/>
</dbReference>
<reference evidence="2" key="2">
    <citation type="submission" date="2020-12" db="EMBL/GenBank/DDBJ databases">
        <authorList>
            <person name="Kanost M."/>
        </authorList>
    </citation>
    <scope>NUCLEOTIDE SEQUENCE</scope>
</reference>
<accession>A0A922CVF6</accession>
<dbReference type="Pfam" id="PF10217">
    <property type="entry name" value="DUF2039"/>
    <property type="match status" value="1"/>
</dbReference>
<feature type="compositionally biased region" description="Polar residues" evidence="1">
    <location>
        <begin position="1"/>
        <end position="11"/>
    </location>
</feature>
<evidence type="ECO:0000313" key="2">
    <source>
        <dbReference type="EMBL" id="KAG6461015.1"/>
    </source>
</evidence>
<name>A0A922CVF6_MANSE</name>
<dbReference type="Proteomes" id="UP000791440">
    <property type="component" value="Unassembled WGS sequence"/>
</dbReference>
<dbReference type="EMBL" id="JH668717">
    <property type="protein sequence ID" value="KAG6461015.1"/>
    <property type="molecule type" value="Genomic_DNA"/>
</dbReference>
<dbReference type="InterPro" id="IPR019351">
    <property type="entry name" value="DUF2039"/>
</dbReference>
<feature type="region of interest" description="Disordered" evidence="1">
    <location>
        <begin position="172"/>
        <end position="194"/>
    </location>
</feature>
<evidence type="ECO:0000256" key="1">
    <source>
        <dbReference type="SAM" id="MobiDB-lite"/>
    </source>
</evidence>
<gene>
    <name evidence="2" type="ORF">O3G_MSEX012379</name>
</gene>
<dbReference type="PANTHER" id="PTHR22876">
    <property type="entry name" value="ZGC:101016"/>
    <property type="match status" value="1"/>
</dbReference>
<sequence>MSTSRGSSNRTRPQKHQNRTAFKNDLHDTSKKTKIINSLEITGVCKRCKEIIDWKIKYKKYKPLTAPRKCVTCSQKTVKYAYHVLCKCCSTQKNICAKCCKSVDHEETLEEEINVDIKEKLKSLSERKRRTILRLLKKQQDANNTLSPEIMANIEDMLSNIGKMSLDDDDFNGFSDEEFNDVESQSTDDGSDVK</sequence>
<keyword evidence="3" id="KW-1185">Reference proteome</keyword>
<comment type="caution">
    <text evidence="2">The sequence shown here is derived from an EMBL/GenBank/DDBJ whole genome shotgun (WGS) entry which is preliminary data.</text>
</comment>
<dbReference type="OrthoDB" id="250548at2759"/>
<evidence type="ECO:0000313" key="3">
    <source>
        <dbReference type="Proteomes" id="UP000791440"/>
    </source>
</evidence>